<feature type="compositionally biased region" description="Basic and acidic residues" evidence="5">
    <location>
        <begin position="125"/>
        <end position="139"/>
    </location>
</feature>
<dbReference type="PANTHER" id="PTHR13408:SF0">
    <property type="entry name" value="DNA-DIRECTED RNA POLYMERASE III SUBUNIT RPC4"/>
    <property type="match status" value="1"/>
</dbReference>
<evidence type="ECO:0000256" key="1">
    <source>
        <dbReference type="ARBA" id="ARBA00004123"/>
    </source>
</evidence>
<feature type="region of interest" description="Disordered" evidence="5">
    <location>
        <begin position="110"/>
        <end position="147"/>
    </location>
</feature>
<feature type="compositionally biased region" description="Basic and acidic residues" evidence="5">
    <location>
        <begin position="27"/>
        <end position="50"/>
    </location>
</feature>
<dbReference type="OMA" id="NNYAGTH"/>
<feature type="region of interest" description="Disordered" evidence="5">
    <location>
        <begin position="1"/>
        <end position="68"/>
    </location>
</feature>
<evidence type="ECO:0000256" key="5">
    <source>
        <dbReference type="SAM" id="MobiDB-lite"/>
    </source>
</evidence>
<dbReference type="GO" id="GO:0003899">
    <property type="term" value="F:DNA-directed RNA polymerase activity"/>
    <property type="evidence" value="ECO:0007669"/>
    <property type="project" value="EnsemblFungi"/>
</dbReference>
<dbReference type="GeneID" id="4620315"/>
<evidence type="ECO:0000256" key="2">
    <source>
        <dbReference type="ARBA" id="ARBA00022478"/>
    </source>
</evidence>
<keyword evidence="7" id="KW-1185">Reference proteome</keyword>
<feature type="region of interest" description="Disordered" evidence="5">
    <location>
        <begin position="274"/>
        <end position="317"/>
    </location>
</feature>
<evidence type="ECO:0000256" key="3">
    <source>
        <dbReference type="ARBA" id="ARBA00023163"/>
    </source>
</evidence>
<dbReference type="InterPro" id="IPR007811">
    <property type="entry name" value="RPC4"/>
</dbReference>
<proteinExistence type="predicted"/>
<keyword evidence="3" id="KW-0804">Transcription</keyword>
<dbReference type="FunCoup" id="Q75A49">
    <property type="interactions" value="179"/>
</dbReference>
<organism evidence="6 7">
    <name type="scientific">Eremothecium gossypii (strain ATCC 10895 / CBS 109.51 / FGSC 9923 / NRRL Y-1056)</name>
    <name type="common">Yeast</name>
    <name type="synonym">Ashbya gossypii</name>
    <dbReference type="NCBI Taxonomy" id="284811"/>
    <lineage>
        <taxon>Eukaryota</taxon>
        <taxon>Fungi</taxon>
        <taxon>Dikarya</taxon>
        <taxon>Ascomycota</taxon>
        <taxon>Saccharomycotina</taxon>
        <taxon>Saccharomycetes</taxon>
        <taxon>Saccharomycetales</taxon>
        <taxon>Saccharomycetaceae</taxon>
        <taxon>Eremothecium</taxon>
    </lineage>
</organism>
<name>Q75A49_EREGS</name>
<evidence type="ECO:0000313" key="7">
    <source>
        <dbReference type="Proteomes" id="UP000000591"/>
    </source>
</evidence>
<dbReference type="PANTHER" id="PTHR13408">
    <property type="entry name" value="DNA-DIRECTED RNA POLYMERASE III"/>
    <property type="match status" value="1"/>
</dbReference>
<accession>Q75A49</accession>
<feature type="compositionally biased region" description="Low complexity" evidence="5">
    <location>
        <begin position="1"/>
        <end position="13"/>
    </location>
</feature>
<feature type="compositionally biased region" description="Basic residues" evidence="5">
    <location>
        <begin position="17"/>
        <end position="26"/>
    </location>
</feature>
<reference evidence="7" key="2">
    <citation type="journal article" date="2013" name="G3 (Bethesda)">
        <title>Genomes of Ashbya fungi isolated from insects reveal four mating-type loci, numerous translocations, lack of transposons, and distinct gene duplications.</title>
        <authorList>
            <person name="Dietrich F.S."/>
            <person name="Voegeli S."/>
            <person name="Kuo S."/>
            <person name="Philippsen P."/>
        </authorList>
    </citation>
    <scope>GENOME REANNOTATION</scope>
    <source>
        <strain evidence="7">ATCC 10895 / CBS 109.51 / FGSC 9923 / NRRL Y-1056</strain>
    </source>
</reference>
<dbReference type="STRING" id="284811.Q75A49"/>
<feature type="compositionally biased region" description="Basic residues" evidence="5">
    <location>
        <begin position="51"/>
        <end position="63"/>
    </location>
</feature>
<dbReference type="Proteomes" id="UP000000591">
    <property type="component" value="Chromosome IV"/>
</dbReference>
<keyword evidence="4" id="KW-0539">Nucleus</keyword>
<feature type="compositionally biased region" description="Acidic residues" evidence="5">
    <location>
        <begin position="114"/>
        <end position="124"/>
    </location>
</feature>
<dbReference type="RefSeq" id="NP_984166.2">
    <property type="nucleotide sequence ID" value="NM_209519.2"/>
</dbReference>
<evidence type="ECO:0000313" key="6">
    <source>
        <dbReference type="EMBL" id="AAS51990.2"/>
    </source>
</evidence>
<dbReference type="EMBL" id="AE016817">
    <property type="protein sequence ID" value="AAS51990.2"/>
    <property type="molecule type" value="Genomic_DNA"/>
</dbReference>
<dbReference type="HOGENOM" id="CLU_056234_0_0_1"/>
<dbReference type="Pfam" id="PF05132">
    <property type="entry name" value="RNA_pol_Rpc4"/>
    <property type="match status" value="1"/>
</dbReference>
<dbReference type="GO" id="GO:0003677">
    <property type="term" value="F:DNA binding"/>
    <property type="evidence" value="ECO:0007669"/>
    <property type="project" value="InterPro"/>
</dbReference>
<reference evidence="6 7" key="1">
    <citation type="journal article" date="2004" name="Science">
        <title>The Ashbya gossypii genome as a tool for mapping the ancient Saccharomyces cerevisiae genome.</title>
        <authorList>
            <person name="Dietrich F.S."/>
            <person name="Voegeli S."/>
            <person name="Brachat S."/>
            <person name="Lerch A."/>
            <person name="Gates K."/>
            <person name="Steiner S."/>
            <person name="Mohr C."/>
            <person name="Pohlmann R."/>
            <person name="Luedi P."/>
            <person name="Choi S."/>
            <person name="Wing R.A."/>
            <person name="Flavier A."/>
            <person name="Gaffney T.D."/>
            <person name="Philippsen P."/>
        </authorList>
    </citation>
    <scope>NUCLEOTIDE SEQUENCE [LARGE SCALE GENOMIC DNA]</scope>
    <source>
        <strain evidence="7">ATCC 10895 / CBS 109.51 / FGSC 9923 / NRRL Y-1056</strain>
    </source>
</reference>
<keyword evidence="2" id="KW-0240">DNA-directed RNA polymerase</keyword>
<evidence type="ECO:0000256" key="4">
    <source>
        <dbReference type="ARBA" id="ARBA00023242"/>
    </source>
</evidence>
<dbReference type="GO" id="GO:0006386">
    <property type="term" value="P:termination of RNA polymerase III transcription"/>
    <property type="evidence" value="ECO:0007669"/>
    <property type="project" value="EnsemblFungi"/>
</dbReference>
<dbReference type="eggNOG" id="KOG3122">
    <property type="taxonomic scope" value="Eukaryota"/>
</dbReference>
<dbReference type="AlphaFoldDB" id="Q75A49"/>
<comment type="subcellular location">
    <subcellularLocation>
        <location evidence="1">Nucleus</location>
    </subcellularLocation>
</comment>
<protein>
    <submittedName>
        <fullName evidence="6">ADR070Wp</fullName>
    </submittedName>
</protein>
<feature type="region of interest" description="Disordered" evidence="5">
    <location>
        <begin position="183"/>
        <end position="202"/>
    </location>
</feature>
<gene>
    <name evidence="6" type="ORF">AGOS_ADR070W</name>
</gene>
<dbReference type="GO" id="GO:0042797">
    <property type="term" value="P:tRNA transcription by RNA polymerase III"/>
    <property type="evidence" value="ECO:0000318"/>
    <property type="project" value="GO_Central"/>
</dbReference>
<dbReference type="GO" id="GO:0006384">
    <property type="term" value="P:transcription initiation at RNA polymerase III promoter"/>
    <property type="evidence" value="ECO:0007669"/>
    <property type="project" value="EnsemblFungi"/>
</dbReference>
<dbReference type="InParanoid" id="Q75A49"/>
<sequence length="387" mass="42737">MSNRLNSLGGSNSKPGLKFKPKVVARKSKEERDAATARINAEEKPSFERKKYTKKPPQQRRLPRYLENTKVITSGPLAAGNFSNGGDSGRPFFKVEGSQSKLLQQGLLAAGNDTGEDGSDQEDYQDNKNRINMGKETKPEQLFQEDEESDVEMDADAATSRRVAELFPVRAVRVRHEELESSTSVVAEAPSDSATPATPPAFGDATLDTMLRAHQEELRTKLDELHVGGLESAEVMAERKKISQDHRYIKGKLDRLDKQPGKFLFFQLPSELPEFRPLNPKPREPAPEQQTEPVPKTEDSQEDEADAAPVAKPTADLSELDQLAGNIGSLRIHKSGMISVRLGDCIMDVVRGAEFTFLQDVIALDNEGQEIELLGQVDGRVVVTPHL</sequence>
<dbReference type="KEGG" id="ago:AGOS_ADR070W"/>
<dbReference type="GO" id="GO:0005666">
    <property type="term" value="C:RNA polymerase III complex"/>
    <property type="evidence" value="ECO:0000318"/>
    <property type="project" value="GO_Central"/>
</dbReference>
<dbReference type="OrthoDB" id="5836119at2759"/>